<dbReference type="EMBL" id="BAABVV010000033">
    <property type="protein sequence ID" value="GAA6114381.1"/>
    <property type="molecule type" value="Genomic_DNA"/>
</dbReference>
<dbReference type="InterPro" id="IPR051011">
    <property type="entry name" value="Metal_resp_trans_reg"/>
</dbReference>
<keyword evidence="3" id="KW-0804">Transcription</keyword>
<dbReference type="Pfam" id="PF01022">
    <property type="entry name" value="HTH_5"/>
    <property type="match status" value="1"/>
</dbReference>
<feature type="domain" description="HTH arsR-type" evidence="4">
    <location>
        <begin position="4"/>
        <end position="100"/>
    </location>
</feature>
<keyword evidence="6" id="KW-1185">Reference proteome</keyword>
<evidence type="ECO:0000256" key="3">
    <source>
        <dbReference type="ARBA" id="ARBA00023163"/>
    </source>
</evidence>
<dbReference type="InterPro" id="IPR001845">
    <property type="entry name" value="HTH_ArsR_DNA-bd_dom"/>
</dbReference>
<name>A0ABP9ZHU7_9LACO</name>
<proteinExistence type="predicted"/>
<accession>A0ABP9ZHU7</accession>
<dbReference type="RefSeq" id="WP_353317865.1">
    <property type="nucleotide sequence ID" value="NZ_BAABVV010000033.1"/>
</dbReference>
<dbReference type="SMART" id="SM00418">
    <property type="entry name" value="HTH_ARSR"/>
    <property type="match status" value="1"/>
</dbReference>
<keyword evidence="2" id="KW-0238">DNA-binding</keyword>
<dbReference type="Gene3D" id="1.10.10.10">
    <property type="entry name" value="Winged helix-like DNA-binding domain superfamily/Winged helix DNA-binding domain"/>
    <property type="match status" value="1"/>
</dbReference>
<keyword evidence="1" id="KW-0805">Transcription regulation</keyword>
<reference evidence="5 6" key="1">
    <citation type="submission" date="2024-03" db="EMBL/GenBank/DDBJ databases">
        <title>Inconsistent identification of Apilactobacillus kunkeei-related strains obtained by well-developed overall genome related indices.</title>
        <authorList>
            <person name="Maeno S."/>
            <person name="Endo A."/>
        </authorList>
    </citation>
    <scope>NUCLEOTIDE SEQUENCE [LARGE SCALE GENOMIC DNA]</scope>
    <source>
        <strain evidence="5 6">20H-10</strain>
    </source>
</reference>
<evidence type="ECO:0000313" key="6">
    <source>
        <dbReference type="Proteomes" id="UP001438112"/>
    </source>
</evidence>
<dbReference type="PANTHER" id="PTHR43132">
    <property type="entry name" value="ARSENICAL RESISTANCE OPERON REPRESSOR ARSR-RELATED"/>
    <property type="match status" value="1"/>
</dbReference>
<dbReference type="PRINTS" id="PR00778">
    <property type="entry name" value="HTHARSR"/>
</dbReference>
<comment type="caution">
    <text evidence="5">The sequence shown here is derived from an EMBL/GenBank/DDBJ whole genome shotgun (WGS) entry which is preliminary data.</text>
</comment>
<evidence type="ECO:0000256" key="1">
    <source>
        <dbReference type="ARBA" id="ARBA00023015"/>
    </source>
</evidence>
<dbReference type="InterPro" id="IPR036390">
    <property type="entry name" value="WH_DNA-bd_sf"/>
</dbReference>
<dbReference type="SUPFAM" id="SSF46785">
    <property type="entry name" value="Winged helix' DNA-binding domain"/>
    <property type="match status" value="1"/>
</dbReference>
<gene>
    <name evidence="5" type="ORF">AP20H10_07440</name>
</gene>
<evidence type="ECO:0000313" key="5">
    <source>
        <dbReference type="EMBL" id="GAA6114381.1"/>
    </source>
</evidence>
<evidence type="ECO:0000256" key="2">
    <source>
        <dbReference type="ARBA" id="ARBA00023125"/>
    </source>
</evidence>
<dbReference type="Proteomes" id="UP001438112">
    <property type="component" value="Unassembled WGS sequence"/>
</dbReference>
<dbReference type="InterPro" id="IPR011991">
    <property type="entry name" value="ArsR-like_HTH"/>
</dbReference>
<dbReference type="NCBIfam" id="NF033788">
    <property type="entry name" value="HTH_metalloreg"/>
    <property type="match status" value="1"/>
</dbReference>
<dbReference type="CDD" id="cd00090">
    <property type="entry name" value="HTH_ARSR"/>
    <property type="match status" value="1"/>
</dbReference>
<dbReference type="InterPro" id="IPR036388">
    <property type="entry name" value="WH-like_DNA-bd_sf"/>
</dbReference>
<dbReference type="PROSITE" id="PS50987">
    <property type="entry name" value="HTH_ARSR_2"/>
    <property type="match status" value="1"/>
</dbReference>
<protein>
    <recommendedName>
        <fullName evidence="4">HTH arsR-type domain-containing protein</fullName>
    </recommendedName>
</protein>
<sequence>MAMAKQEVIAEVAKIYKVLSNERRIRIVTCLMETSEPISVNSICELTDLEQPVVSKQLNLLHQYQIVCKEKQGNKVLYTVDDPHIVEMIADMINHVKHELVGKPHPKNLF</sequence>
<organism evidence="5 6">
    <name type="scientific">Apilactobacillus apinorum</name>
    <dbReference type="NCBI Taxonomy" id="1218495"/>
    <lineage>
        <taxon>Bacteria</taxon>
        <taxon>Bacillati</taxon>
        <taxon>Bacillota</taxon>
        <taxon>Bacilli</taxon>
        <taxon>Lactobacillales</taxon>
        <taxon>Lactobacillaceae</taxon>
        <taxon>Apilactobacillus</taxon>
    </lineage>
</organism>
<dbReference type="PANTHER" id="PTHR43132:SF6">
    <property type="entry name" value="HTH-TYPE TRANSCRIPTIONAL REPRESSOR CZRA"/>
    <property type="match status" value="1"/>
</dbReference>
<evidence type="ECO:0000259" key="4">
    <source>
        <dbReference type="PROSITE" id="PS50987"/>
    </source>
</evidence>